<accession>A0A4S8NYP0</accession>
<dbReference type="Pfam" id="PF11750">
    <property type="entry name" value="DUF3307"/>
    <property type="match status" value="1"/>
</dbReference>
<keyword evidence="1" id="KW-1133">Transmembrane helix</keyword>
<evidence type="ECO:0000313" key="3">
    <source>
        <dbReference type="Proteomes" id="UP000308828"/>
    </source>
</evidence>
<evidence type="ECO:0000313" key="2">
    <source>
        <dbReference type="EMBL" id="THV20274.1"/>
    </source>
</evidence>
<dbReference type="Proteomes" id="UP000308828">
    <property type="component" value="Unassembled WGS sequence"/>
</dbReference>
<dbReference type="AlphaFoldDB" id="A0A4S8NYP0"/>
<sequence length="136" mass="15175">MFIPTGSISANALILGMALFIIKQLFADYIFQTTWMALGKDDQKTWFAPLLAHVSIHAMGTLIICLFLNAALFWLALVDFVVHGTIDRSKSWIQARYKLTATQGHFWWLLGTDQTLHHLTHLAFAIALAVTAVSST</sequence>
<keyword evidence="1" id="KW-0812">Transmembrane</keyword>
<gene>
    <name evidence="2" type="ORF">FAA97_19755</name>
</gene>
<organism evidence="2 3">
    <name type="scientific">Peteryoungia ipomoeae</name>
    <dbReference type="NCBI Taxonomy" id="1210932"/>
    <lineage>
        <taxon>Bacteria</taxon>
        <taxon>Pseudomonadati</taxon>
        <taxon>Pseudomonadota</taxon>
        <taxon>Alphaproteobacteria</taxon>
        <taxon>Hyphomicrobiales</taxon>
        <taxon>Rhizobiaceae</taxon>
        <taxon>Peteryoungia</taxon>
    </lineage>
</organism>
<feature type="transmembrane region" description="Helical" evidence="1">
    <location>
        <begin position="12"/>
        <end position="31"/>
    </location>
</feature>
<dbReference type="RefSeq" id="WP_136600291.1">
    <property type="nucleotide sequence ID" value="NZ_STGV01000008.1"/>
</dbReference>
<keyword evidence="3" id="KW-1185">Reference proteome</keyword>
<dbReference type="InterPro" id="IPR021737">
    <property type="entry name" value="Phage_phiKZ_Orf197"/>
</dbReference>
<dbReference type="EMBL" id="STGV01000008">
    <property type="protein sequence ID" value="THV20274.1"/>
    <property type="molecule type" value="Genomic_DNA"/>
</dbReference>
<feature type="transmembrane region" description="Helical" evidence="1">
    <location>
        <begin position="51"/>
        <end position="82"/>
    </location>
</feature>
<dbReference type="OrthoDB" id="558011at2"/>
<comment type="caution">
    <text evidence="2">The sequence shown here is derived from an EMBL/GenBank/DDBJ whole genome shotgun (WGS) entry which is preliminary data.</text>
</comment>
<evidence type="ECO:0000256" key="1">
    <source>
        <dbReference type="SAM" id="Phobius"/>
    </source>
</evidence>
<protein>
    <submittedName>
        <fullName evidence="2">DUF3307 domain-containing protein</fullName>
    </submittedName>
</protein>
<keyword evidence="1" id="KW-0472">Membrane</keyword>
<proteinExistence type="predicted"/>
<reference evidence="2 3" key="1">
    <citation type="submission" date="2019-04" db="EMBL/GenBank/DDBJ databases">
        <title>Genome sequence of strain shin9-1.</title>
        <authorList>
            <person name="Gao J."/>
            <person name="Sun J."/>
        </authorList>
    </citation>
    <scope>NUCLEOTIDE SEQUENCE [LARGE SCALE GENOMIC DNA]</scope>
    <source>
        <strain evidence="3">shin9-1</strain>
    </source>
</reference>
<name>A0A4S8NYP0_9HYPH</name>